<dbReference type="InterPro" id="IPR011250">
    <property type="entry name" value="OMP/PagP_B-barrel"/>
</dbReference>
<dbReference type="Gene3D" id="2.40.160.20">
    <property type="match status" value="1"/>
</dbReference>
<dbReference type="EMBL" id="FPHI01000022">
    <property type="protein sequence ID" value="SFV61927.1"/>
    <property type="molecule type" value="Genomic_DNA"/>
</dbReference>
<dbReference type="SUPFAM" id="SSF56925">
    <property type="entry name" value="OMPA-like"/>
    <property type="match status" value="1"/>
</dbReference>
<organism evidence="1">
    <name type="scientific">hydrothermal vent metagenome</name>
    <dbReference type="NCBI Taxonomy" id="652676"/>
    <lineage>
        <taxon>unclassified sequences</taxon>
        <taxon>metagenomes</taxon>
        <taxon>ecological metagenomes</taxon>
    </lineage>
</organism>
<accession>A0A1W1C840</accession>
<proteinExistence type="predicted"/>
<reference evidence="1" key="1">
    <citation type="submission" date="2016-10" db="EMBL/GenBank/DDBJ databases">
        <authorList>
            <person name="de Groot N.N."/>
        </authorList>
    </citation>
    <scope>NUCLEOTIDE SEQUENCE</scope>
</reference>
<gene>
    <name evidence="1" type="ORF">MNB_SV-3-1111</name>
</gene>
<evidence type="ECO:0008006" key="2">
    <source>
        <dbReference type="Google" id="ProtNLM"/>
    </source>
</evidence>
<sequence length="164" mass="18881">MFKFLILFGLFFTSLFAGQESFPFLGITLSTQTIDTKQTADSSEKETTFALRYGQQTLDWRTIFTIEGDANYKTFSVEIDKILLDELFGSPKFRPYLGATVGYIDYNNEQITKENGVYYGGDFGFIIYASDNIDIDLSFHYYKCSDLEPLERMQGLSLGFNFFY</sequence>
<dbReference type="AlphaFoldDB" id="A0A1W1C840"/>
<name>A0A1W1C840_9ZZZZ</name>
<evidence type="ECO:0000313" key="1">
    <source>
        <dbReference type="EMBL" id="SFV61927.1"/>
    </source>
</evidence>
<protein>
    <recommendedName>
        <fullName evidence="2">Outer membrane protein beta-barrel domain-containing protein</fullName>
    </recommendedName>
</protein>